<gene>
    <name evidence="1" type="ORF">GSPATT00013262001</name>
</gene>
<name>A0D430_PARTE</name>
<keyword evidence="2" id="KW-1185">Reference proteome</keyword>
<dbReference type="OrthoDB" id="285954at2759"/>
<accession>A0D430</accession>
<reference evidence="1 2" key="1">
    <citation type="journal article" date="2006" name="Nature">
        <title>Global trends of whole-genome duplications revealed by the ciliate Paramecium tetraurelia.</title>
        <authorList>
            <consortium name="Genoscope"/>
            <person name="Aury J.-M."/>
            <person name="Jaillon O."/>
            <person name="Duret L."/>
            <person name="Noel B."/>
            <person name="Jubin C."/>
            <person name="Porcel B.M."/>
            <person name="Segurens B."/>
            <person name="Daubin V."/>
            <person name="Anthouard V."/>
            <person name="Aiach N."/>
            <person name="Arnaiz O."/>
            <person name="Billaut A."/>
            <person name="Beisson J."/>
            <person name="Blanc I."/>
            <person name="Bouhouche K."/>
            <person name="Camara F."/>
            <person name="Duharcourt S."/>
            <person name="Guigo R."/>
            <person name="Gogendeau D."/>
            <person name="Katinka M."/>
            <person name="Keller A.-M."/>
            <person name="Kissmehl R."/>
            <person name="Klotz C."/>
            <person name="Koll F."/>
            <person name="Le Moue A."/>
            <person name="Lepere C."/>
            <person name="Malinsky S."/>
            <person name="Nowacki M."/>
            <person name="Nowak J.K."/>
            <person name="Plattner H."/>
            <person name="Poulain J."/>
            <person name="Ruiz F."/>
            <person name="Serrano V."/>
            <person name="Zagulski M."/>
            <person name="Dessen P."/>
            <person name="Betermier M."/>
            <person name="Weissenbach J."/>
            <person name="Scarpelli C."/>
            <person name="Schachter V."/>
            <person name="Sperling L."/>
            <person name="Meyer E."/>
            <person name="Cohen J."/>
            <person name="Wincker P."/>
        </authorList>
    </citation>
    <scope>NUCLEOTIDE SEQUENCE [LARGE SCALE GENOMIC DNA]</scope>
    <source>
        <strain evidence="1 2">Stock d4-2</strain>
    </source>
</reference>
<evidence type="ECO:0000313" key="1">
    <source>
        <dbReference type="EMBL" id="CAK77797.1"/>
    </source>
</evidence>
<dbReference type="KEGG" id="ptm:GSPATT00013262001"/>
<dbReference type="Proteomes" id="UP000000600">
    <property type="component" value="Unassembled WGS sequence"/>
</dbReference>
<dbReference type="AlphaFoldDB" id="A0D430"/>
<dbReference type="RefSeq" id="XP_001445194.1">
    <property type="nucleotide sequence ID" value="XM_001445157.1"/>
</dbReference>
<dbReference type="GeneID" id="5030979"/>
<proteinExistence type="predicted"/>
<dbReference type="OMA" id="MNDIQNN"/>
<sequence length="520" mass="61822">MNKNMNRKFFQLRQMTRSLDDTFKEDLDLYVKLLQKKYQPNPQRLNNDKQMLQQWDSFKQFRLSGIIDTTLDSDIFKICICDFLKKKRVSMEFWIKVAYDVFHDESKGKQVRMKFWRSMRKKSSSLELDLKNKKWPVAWRYLEREPCLNLEILKLYEQYMPIRPFFAQTLNTMTNITCDLRRMPMLKEEKSIEFDLSKTTWFPKIDMCGPAILEQLSSSDNFFCEQLVKFTTEMKAIMFPILDFFRLDKKKGRIVNLFGEQHDFVLEVLYSLKAFCGQAINYTQGSLKRKKNYKCTNSYKINEMQCSIMLTTLSENDLNQDVMNDIQNNIDGGYSAFIQENQMYYHSEKNQRLVLIFSQKKLQFGRLKKGIKFYQIPDQQISALKNKVDYEFLVYYANILFNKCMIVQQNCSSRKPFYQVMICMWTYVLAVYLSAEIPNLEGINVFQDNERVDSIVDIQIDLGLSSHEQTYDEPEFDQDQFQKTSFEFTNHVGGVSLDPSEEEDCMIVDQIQKKKKIILV</sequence>
<organism evidence="1 2">
    <name type="scientific">Paramecium tetraurelia</name>
    <dbReference type="NCBI Taxonomy" id="5888"/>
    <lineage>
        <taxon>Eukaryota</taxon>
        <taxon>Sar</taxon>
        <taxon>Alveolata</taxon>
        <taxon>Ciliophora</taxon>
        <taxon>Intramacronucleata</taxon>
        <taxon>Oligohymenophorea</taxon>
        <taxon>Peniculida</taxon>
        <taxon>Parameciidae</taxon>
        <taxon>Paramecium</taxon>
    </lineage>
</organism>
<protein>
    <submittedName>
        <fullName evidence="1">Uncharacterized protein</fullName>
    </submittedName>
</protein>
<evidence type="ECO:0000313" key="2">
    <source>
        <dbReference type="Proteomes" id="UP000000600"/>
    </source>
</evidence>
<dbReference type="EMBL" id="CT868285">
    <property type="protein sequence ID" value="CAK77797.1"/>
    <property type="molecule type" value="Genomic_DNA"/>
</dbReference>
<dbReference type="InParanoid" id="A0D430"/>
<dbReference type="HOGENOM" id="CLU_544542_0_0_1"/>